<dbReference type="GO" id="GO:0050661">
    <property type="term" value="F:NADP binding"/>
    <property type="evidence" value="ECO:0007669"/>
    <property type="project" value="InterPro"/>
</dbReference>
<organism evidence="6 7">
    <name type="scientific">Hesseltinella vesiculosa</name>
    <dbReference type="NCBI Taxonomy" id="101127"/>
    <lineage>
        <taxon>Eukaryota</taxon>
        <taxon>Fungi</taxon>
        <taxon>Fungi incertae sedis</taxon>
        <taxon>Mucoromycota</taxon>
        <taxon>Mucoromycotina</taxon>
        <taxon>Mucoromycetes</taxon>
        <taxon>Mucorales</taxon>
        <taxon>Cunninghamellaceae</taxon>
        <taxon>Hesseltinella</taxon>
    </lineage>
</organism>
<evidence type="ECO:0000256" key="4">
    <source>
        <dbReference type="ARBA" id="ARBA00022857"/>
    </source>
</evidence>
<dbReference type="PRINTS" id="PR00370">
    <property type="entry name" value="FMOXYGENASE"/>
</dbReference>
<keyword evidence="5" id="KW-0560">Oxidoreductase</keyword>
<reference evidence="6 7" key="1">
    <citation type="submission" date="2016-07" db="EMBL/GenBank/DDBJ databases">
        <title>Pervasive Adenine N6-methylation of Active Genes in Fungi.</title>
        <authorList>
            <consortium name="DOE Joint Genome Institute"/>
            <person name="Mondo S.J."/>
            <person name="Dannebaum R.O."/>
            <person name="Kuo R.C."/>
            <person name="Labutti K."/>
            <person name="Haridas S."/>
            <person name="Kuo A."/>
            <person name="Salamov A."/>
            <person name="Ahrendt S.R."/>
            <person name="Lipzen A."/>
            <person name="Sullivan W."/>
            <person name="Andreopoulos W.B."/>
            <person name="Clum A."/>
            <person name="Lindquist E."/>
            <person name="Daum C."/>
            <person name="Ramamoorthy G.K."/>
            <person name="Gryganskyi A."/>
            <person name="Culley D."/>
            <person name="Magnuson J.K."/>
            <person name="James T.Y."/>
            <person name="O'Malley M.A."/>
            <person name="Stajich J.E."/>
            <person name="Spatafora J.W."/>
            <person name="Visel A."/>
            <person name="Grigoriev I.V."/>
        </authorList>
    </citation>
    <scope>NUCLEOTIDE SEQUENCE [LARGE SCALE GENOMIC DNA]</scope>
    <source>
        <strain evidence="6 7">NRRL 3301</strain>
    </source>
</reference>
<dbReference type="InterPro" id="IPR036188">
    <property type="entry name" value="FAD/NAD-bd_sf"/>
</dbReference>
<dbReference type="SUPFAM" id="SSF51905">
    <property type="entry name" value="FAD/NAD(P)-binding domain"/>
    <property type="match status" value="3"/>
</dbReference>
<proteinExistence type="inferred from homology"/>
<evidence type="ECO:0000256" key="2">
    <source>
        <dbReference type="ARBA" id="ARBA00022630"/>
    </source>
</evidence>
<dbReference type="PIRSF" id="PIRSF000332">
    <property type="entry name" value="FMO"/>
    <property type="match status" value="1"/>
</dbReference>
<dbReference type="PANTHER" id="PTHR23023">
    <property type="entry name" value="DIMETHYLANILINE MONOOXYGENASE"/>
    <property type="match status" value="1"/>
</dbReference>
<evidence type="ECO:0000256" key="3">
    <source>
        <dbReference type="ARBA" id="ARBA00022827"/>
    </source>
</evidence>
<evidence type="ECO:0000313" key="7">
    <source>
        <dbReference type="Proteomes" id="UP000242146"/>
    </source>
</evidence>
<protein>
    <submittedName>
        <fullName evidence="6">FAD/NAD(P)-binding domain-containing protein</fullName>
    </submittedName>
</protein>
<dbReference type="STRING" id="101127.A0A1X2GXL0"/>
<name>A0A1X2GXL0_9FUNG</name>
<comment type="similarity">
    <text evidence="1">Belongs to the FMO family.</text>
</comment>
<dbReference type="EMBL" id="MCGT01000001">
    <property type="protein sequence ID" value="ORX62821.1"/>
    <property type="molecule type" value="Genomic_DNA"/>
</dbReference>
<keyword evidence="3" id="KW-0274">FAD</keyword>
<sequence>MTTFPLPTIQRIAVIGAGPAGLVAAKQLLQEQAFESVTIFERNSAVGGTWIYSPKSNAPPPLPSDNAIKVDPPFQADRPPPPFERLHSAMHSSLHTNLPKNVMQYRDFDFEANTPVFPSHTHVLAYLQRFAQTFDLAQHIRLDTHVVGASYQARQWTLTLRTADNALYTETFDALVVATGHYSIPYIPSFPNLQALGRHGVTWSHSREYRQPEAFKDKTVLVVGSGSSGLDIVREGSRVAKRVFHCVRSDNRQSVQEHAQDRGNVQRVGLVDRILDNGHIQFVDGQAVQVDHVVFATGFLFSYPFLGKDEPGLVHHGESVRDLYQFLFHRHNPTLAFMAVPIRIVPLPLSQVQATVIARVWNPQQTHVHLPDWATMTRWYEQHPTDTHASLVFDTDVEFNYVDRLACWAAGYDFDDAPQQHAWRQLARTDPLTWPLSDNWKENRRNALALRKQHLGY</sequence>
<evidence type="ECO:0000256" key="5">
    <source>
        <dbReference type="ARBA" id="ARBA00023002"/>
    </source>
</evidence>
<evidence type="ECO:0000313" key="6">
    <source>
        <dbReference type="EMBL" id="ORX62821.1"/>
    </source>
</evidence>
<dbReference type="AlphaFoldDB" id="A0A1X2GXL0"/>
<dbReference type="Proteomes" id="UP000242146">
    <property type="component" value="Unassembled WGS sequence"/>
</dbReference>
<dbReference type="Pfam" id="PF00743">
    <property type="entry name" value="FMO-like"/>
    <property type="match status" value="1"/>
</dbReference>
<dbReference type="InterPro" id="IPR020946">
    <property type="entry name" value="Flavin_mOase-like"/>
</dbReference>
<accession>A0A1X2GXL0</accession>
<dbReference type="InterPro" id="IPR000960">
    <property type="entry name" value="Flavin_mOase"/>
</dbReference>
<dbReference type="GO" id="GO:0050660">
    <property type="term" value="F:flavin adenine dinucleotide binding"/>
    <property type="evidence" value="ECO:0007669"/>
    <property type="project" value="InterPro"/>
</dbReference>
<dbReference type="Gene3D" id="3.50.50.60">
    <property type="entry name" value="FAD/NAD(P)-binding domain"/>
    <property type="match status" value="2"/>
</dbReference>
<dbReference type="GO" id="GO:0004499">
    <property type="term" value="F:N,N-dimethylaniline monooxygenase activity"/>
    <property type="evidence" value="ECO:0007669"/>
    <property type="project" value="InterPro"/>
</dbReference>
<dbReference type="Pfam" id="PF13450">
    <property type="entry name" value="NAD_binding_8"/>
    <property type="match status" value="1"/>
</dbReference>
<dbReference type="InterPro" id="IPR050346">
    <property type="entry name" value="FMO-like"/>
</dbReference>
<dbReference type="OrthoDB" id="66881at2759"/>
<evidence type="ECO:0000256" key="1">
    <source>
        <dbReference type="ARBA" id="ARBA00009183"/>
    </source>
</evidence>
<keyword evidence="2" id="KW-0285">Flavoprotein</keyword>
<comment type="caution">
    <text evidence="6">The sequence shown here is derived from an EMBL/GenBank/DDBJ whole genome shotgun (WGS) entry which is preliminary data.</text>
</comment>
<keyword evidence="7" id="KW-1185">Reference proteome</keyword>
<keyword evidence="4" id="KW-0521">NADP</keyword>
<gene>
    <name evidence="6" type="ORF">DM01DRAFT_1297631</name>
</gene>